<dbReference type="SMART" id="SM00409">
    <property type="entry name" value="IG"/>
    <property type="match status" value="1"/>
</dbReference>
<dbReference type="AlphaFoldDB" id="A0A0K0VJK0"/>
<dbReference type="InterPro" id="IPR036179">
    <property type="entry name" value="Ig-like_dom_sf"/>
</dbReference>
<dbReference type="InterPro" id="IPR003599">
    <property type="entry name" value="Ig_sub"/>
</dbReference>
<keyword evidence="2" id="KW-0472">Membrane</keyword>
<evidence type="ECO:0000313" key="7">
    <source>
        <dbReference type="RefSeq" id="XP_041427498.1"/>
    </source>
</evidence>
<reference evidence="7" key="2">
    <citation type="submission" date="2025-04" db="UniProtKB">
        <authorList>
            <consortium name="RefSeq"/>
        </authorList>
    </citation>
    <scope>IDENTIFICATION</scope>
    <source>
        <strain evidence="7">J_2021</strain>
        <tissue evidence="7">Erythrocytes</tissue>
    </source>
</reference>
<evidence type="ECO:0000256" key="3">
    <source>
        <dbReference type="SAM" id="SignalP"/>
    </source>
</evidence>
<dbReference type="EMBL" id="KT163020">
    <property type="protein sequence ID" value="AKR81284.1"/>
    <property type="molecule type" value="mRNA"/>
</dbReference>
<dbReference type="RefSeq" id="XP_041427498.1">
    <property type="nucleotide sequence ID" value="XM_041571564.1"/>
</dbReference>
<evidence type="ECO:0000313" key="5">
    <source>
        <dbReference type="EMBL" id="AKR81284.1"/>
    </source>
</evidence>
<dbReference type="GO" id="GO:0019815">
    <property type="term" value="C:B cell receptor complex"/>
    <property type="evidence" value="ECO:0000318"/>
    <property type="project" value="GO_Central"/>
</dbReference>
<protein>
    <submittedName>
        <fullName evidence="7">B-cell antigen receptor complex-associated protein alpha chain isoform X1</fullName>
    </submittedName>
    <submittedName>
        <fullName evidence="5">CD79a.a</fullName>
    </submittedName>
</protein>
<organism evidence="5">
    <name type="scientific">Xenopus laevis</name>
    <name type="common">African clawed frog</name>
    <dbReference type="NCBI Taxonomy" id="8355"/>
    <lineage>
        <taxon>Eukaryota</taxon>
        <taxon>Metazoa</taxon>
        <taxon>Chordata</taxon>
        <taxon>Craniata</taxon>
        <taxon>Vertebrata</taxon>
        <taxon>Euteleostomi</taxon>
        <taxon>Amphibia</taxon>
        <taxon>Batrachia</taxon>
        <taxon>Anura</taxon>
        <taxon>Pipoidea</taxon>
        <taxon>Pipidae</taxon>
        <taxon>Xenopodinae</taxon>
        <taxon>Xenopus</taxon>
        <taxon>Xenopus</taxon>
    </lineage>
</organism>
<evidence type="ECO:0000256" key="1">
    <source>
        <dbReference type="ARBA" id="ARBA00023319"/>
    </source>
</evidence>
<keyword evidence="3" id="KW-0732">Signal</keyword>
<dbReference type="PROSITE" id="PS50835">
    <property type="entry name" value="IG_LIKE"/>
    <property type="match status" value="1"/>
</dbReference>
<gene>
    <name evidence="5" type="primary">CD79a.a</name>
    <name evidence="7" type="synonym">cd79a.S</name>
</gene>
<feature type="signal peptide" evidence="3">
    <location>
        <begin position="1"/>
        <end position="28"/>
    </location>
</feature>
<dbReference type="SUPFAM" id="SSF48726">
    <property type="entry name" value="Immunoglobulin"/>
    <property type="match status" value="1"/>
</dbReference>
<name>A0A0K0VJK0_XENLA</name>
<feature type="transmembrane region" description="Helical" evidence="2">
    <location>
        <begin position="149"/>
        <end position="170"/>
    </location>
</feature>
<dbReference type="OrthoDB" id="8915525at2759"/>
<proteinExistence type="evidence at transcript level"/>
<evidence type="ECO:0000313" key="6">
    <source>
        <dbReference type="Proteomes" id="UP000186698"/>
    </source>
</evidence>
<dbReference type="Pfam" id="PF07686">
    <property type="entry name" value="V-set"/>
    <property type="match status" value="1"/>
</dbReference>
<keyword evidence="2" id="KW-0812">Transmembrane</keyword>
<dbReference type="Gene3D" id="2.60.40.10">
    <property type="entry name" value="Immunoglobulins"/>
    <property type="match status" value="1"/>
</dbReference>
<dbReference type="InterPro" id="IPR013106">
    <property type="entry name" value="Ig_V-set"/>
</dbReference>
<dbReference type="Proteomes" id="UP000186698">
    <property type="component" value="Chromosome 7S"/>
</dbReference>
<keyword evidence="6" id="KW-1185">Reference proteome</keyword>
<feature type="domain" description="Ig-like" evidence="4">
    <location>
        <begin position="40"/>
        <end position="115"/>
    </location>
</feature>
<dbReference type="GO" id="GO:0030183">
    <property type="term" value="P:B cell differentiation"/>
    <property type="evidence" value="ECO:0000318"/>
    <property type="project" value="GO_Central"/>
</dbReference>
<dbReference type="PANTHER" id="PTHR14334:SF1">
    <property type="entry name" value="B-CELL ANTIGEN RECEPTOR COMPLEX-ASSOCIATED PROTEIN ALPHA CHAIN"/>
    <property type="match status" value="1"/>
</dbReference>
<evidence type="ECO:0000259" key="4">
    <source>
        <dbReference type="PROSITE" id="PS50835"/>
    </source>
</evidence>
<dbReference type="GO" id="GO:0050853">
    <property type="term" value="P:B cell receptor signaling pathway"/>
    <property type="evidence" value="ECO:0000318"/>
    <property type="project" value="GO_Central"/>
</dbReference>
<reference evidence="5" key="1">
    <citation type="journal article" date="2015" name="Dev. Comp. Immunol.">
        <title>Retention of duplicated ITAM-containing transmembrane signaling subunits in the tetraploid amphibian species Xenopus laevis.</title>
        <authorList>
            <person name="Guselnikov S.V."/>
            <person name="Grayfer L."/>
            <person name="De JesusAndino F."/>
            <person name="Rogozin I.B."/>
            <person name="Robert J."/>
            <person name="Taranin A.V."/>
        </authorList>
    </citation>
    <scope>NUCLEOTIDE SEQUENCE</scope>
    <source>
        <tissue evidence="5">Spleen</tissue>
    </source>
</reference>
<sequence length="228" mass="26137">MVCSTVLSGQRFSLHFLLLLLSGKSCWTLKMQWVRTSVLVSPGDNAKLLCNYDKETFEAIDVTWIQIKWCQNISGTVNITESEASMEGRIRFSQKDLEIKNTQRNDSALYQCRVTLGDKTYKSCGTYLRVQEAETYTFFNIGEIAKNRVITVEGVLLLLCTIFPGMLLLYKKRWENLRLLTLSQTGDDLYEDLNLDECSTYEDITRGLQATYEDVGSFRGMDIQLEKP</sequence>
<accession>A0A0K0VJK0</accession>
<keyword evidence="1" id="KW-0393">Immunoglobulin domain</keyword>
<dbReference type="PANTHER" id="PTHR14334">
    <property type="entry name" value="B-CELL ANTIGEN RECEPTOR COMPLEX-ASSOCIATED PROTEIN"/>
    <property type="match status" value="1"/>
</dbReference>
<dbReference type="InterPro" id="IPR013783">
    <property type="entry name" value="Ig-like_fold"/>
</dbReference>
<keyword evidence="7" id="KW-0675">Receptor</keyword>
<dbReference type="InterPro" id="IPR007110">
    <property type="entry name" value="Ig-like_dom"/>
</dbReference>
<keyword evidence="2" id="KW-1133">Transmembrane helix</keyword>
<evidence type="ECO:0000256" key="2">
    <source>
        <dbReference type="SAM" id="Phobius"/>
    </source>
</evidence>
<feature type="chain" id="PRO_5044544407" evidence="3">
    <location>
        <begin position="29"/>
        <end position="228"/>
    </location>
</feature>
<dbReference type="GO" id="GO:0009897">
    <property type="term" value="C:external side of plasma membrane"/>
    <property type="evidence" value="ECO:0000318"/>
    <property type="project" value="GO_Central"/>
</dbReference>